<evidence type="ECO:0000256" key="1">
    <source>
        <dbReference type="ARBA" id="ARBA00022617"/>
    </source>
</evidence>
<dbReference type="GO" id="GO:0046872">
    <property type="term" value="F:metal ion binding"/>
    <property type="evidence" value="ECO:0007669"/>
    <property type="project" value="UniProtKB-KW"/>
</dbReference>
<dbReference type="Pfam" id="PF07691">
    <property type="entry name" value="PA14"/>
    <property type="match status" value="1"/>
</dbReference>
<dbReference type="SUPFAM" id="SSF46626">
    <property type="entry name" value="Cytochrome c"/>
    <property type="match status" value="2"/>
</dbReference>
<reference evidence="5" key="1">
    <citation type="submission" date="2018-05" db="EMBL/GenBank/DDBJ databases">
        <authorList>
            <person name="Lanie J.A."/>
            <person name="Ng W.-L."/>
            <person name="Kazmierczak K.M."/>
            <person name="Andrzejewski T.M."/>
            <person name="Davidsen T.M."/>
            <person name="Wayne K.J."/>
            <person name="Tettelin H."/>
            <person name="Glass J.I."/>
            <person name="Rusch D."/>
            <person name="Podicherti R."/>
            <person name="Tsui H.-C.T."/>
            <person name="Winkler M.E."/>
        </authorList>
    </citation>
    <scope>NUCLEOTIDE SEQUENCE</scope>
</reference>
<dbReference type="GO" id="GO:0009055">
    <property type="term" value="F:electron transfer activity"/>
    <property type="evidence" value="ECO:0007669"/>
    <property type="project" value="InterPro"/>
</dbReference>
<gene>
    <name evidence="5" type="ORF">METZ01_LOCUS281798</name>
</gene>
<dbReference type="SMART" id="SM00758">
    <property type="entry name" value="PA14"/>
    <property type="match status" value="1"/>
</dbReference>
<dbReference type="PROSITE" id="PS51007">
    <property type="entry name" value="CYTC"/>
    <property type="match status" value="2"/>
</dbReference>
<sequence length="385" mass="42314">MLRPTLFGATILVATNFLHADTSVLPGVVLEIRGKASKSIDYRLERRVALRVDKNEPPSAFVDAGPFESVWHGVILLEKRERINFAFEGFGKASLLLDGEKVLETEGEDLSTVESERLRLNGGEHPFELRYSSADSGLARFRLFWKGRDFARESIPPKSLAHFSTGKTAELLEKSSLLRRGRFLAASRGCLRCHLPDEPFNQKTAMPEVLAMGPSLIGVGSRLNQAWMEKWILDPQSMRHAARMPKMVHSPTESSHLAAFLGSLKNENIEKKVVPGNSKPGGVLFANLGCISCHALSENNTIVEDGRISLVGVGQKYLPGSLAAFLLEPDKHYPWIRMPNFRLSKEEAANLAVFLQELDSPVLTITASKGDAAKGKILASSRGCA</sequence>
<keyword evidence="3" id="KW-0408">Iron</keyword>
<dbReference type="InterPro" id="IPR036909">
    <property type="entry name" value="Cyt_c-like_dom_sf"/>
</dbReference>
<dbReference type="SUPFAM" id="SSF56988">
    <property type="entry name" value="Anthrax protective antigen"/>
    <property type="match status" value="1"/>
</dbReference>
<dbReference type="GO" id="GO:0020037">
    <property type="term" value="F:heme binding"/>
    <property type="evidence" value="ECO:0007669"/>
    <property type="project" value="InterPro"/>
</dbReference>
<name>A0A382KVX7_9ZZZZ</name>
<feature type="non-terminal residue" evidence="5">
    <location>
        <position position="385"/>
    </location>
</feature>
<protein>
    <recommendedName>
        <fullName evidence="4">Cytochrome c domain-containing protein</fullName>
    </recommendedName>
</protein>
<evidence type="ECO:0000313" key="5">
    <source>
        <dbReference type="EMBL" id="SVC28944.1"/>
    </source>
</evidence>
<dbReference type="AlphaFoldDB" id="A0A382KVX7"/>
<dbReference type="Gene3D" id="1.10.760.10">
    <property type="entry name" value="Cytochrome c-like domain"/>
    <property type="match status" value="2"/>
</dbReference>
<dbReference type="InterPro" id="IPR009056">
    <property type="entry name" value="Cyt_c-like_dom"/>
</dbReference>
<keyword evidence="2" id="KW-0479">Metal-binding</keyword>
<organism evidence="5">
    <name type="scientific">marine metagenome</name>
    <dbReference type="NCBI Taxonomy" id="408172"/>
    <lineage>
        <taxon>unclassified sequences</taxon>
        <taxon>metagenomes</taxon>
        <taxon>ecological metagenomes</taxon>
    </lineage>
</organism>
<dbReference type="InterPro" id="IPR011658">
    <property type="entry name" value="PA14_dom"/>
</dbReference>
<evidence type="ECO:0000259" key="4">
    <source>
        <dbReference type="PROSITE" id="PS51007"/>
    </source>
</evidence>
<evidence type="ECO:0000256" key="2">
    <source>
        <dbReference type="ARBA" id="ARBA00022723"/>
    </source>
</evidence>
<proteinExistence type="predicted"/>
<feature type="domain" description="Cytochrome c" evidence="4">
    <location>
        <begin position="276"/>
        <end position="359"/>
    </location>
</feature>
<feature type="domain" description="Cytochrome c" evidence="4">
    <location>
        <begin position="176"/>
        <end position="265"/>
    </location>
</feature>
<dbReference type="EMBL" id="UINC01083335">
    <property type="protein sequence ID" value="SVC28944.1"/>
    <property type="molecule type" value="Genomic_DNA"/>
</dbReference>
<evidence type="ECO:0000256" key="3">
    <source>
        <dbReference type="ARBA" id="ARBA00023004"/>
    </source>
</evidence>
<keyword evidence="1" id="KW-0349">Heme</keyword>
<accession>A0A382KVX7</accession>